<keyword evidence="4" id="KW-1185">Reference proteome</keyword>
<dbReference type="Proteomes" id="UP001610446">
    <property type="component" value="Unassembled WGS sequence"/>
</dbReference>
<name>A0ABR4K669_9EURO</name>
<keyword evidence="2" id="KW-1133">Transmembrane helix</keyword>
<dbReference type="EMBL" id="JBFXLU010000054">
    <property type="protein sequence ID" value="KAL2847809.1"/>
    <property type="molecule type" value="Genomic_DNA"/>
</dbReference>
<feature type="region of interest" description="Disordered" evidence="1">
    <location>
        <begin position="1"/>
        <end position="49"/>
    </location>
</feature>
<protein>
    <recommendedName>
        <fullName evidence="5">Mid2 domain-containing protein</fullName>
    </recommendedName>
</protein>
<gene>
    <name evidence="3" type="ORF">BJY01DRAFT_164535</name>
</gene>
<evidence type="ECO:0008006" key="5">
    <source>
        <dbReference type="Google" id="ProtNLM"/>
    </source>
</evidence>
<reference evidence="3 4" key="1">
    <citation type="submission" date="2024-07" db="EMBL/GenBank/DDBJ databases">
        <title>Section-level genome sequencing and comparative genomics of Aspergillus sections Usti and Cavernicolus.</title>
        <authorList>
            <consortium name="Lawrence Berkeley National Laboratory"/>
            <person name="Nybo J.L."/>
            <person name="Vesth T.C."/>
            <person name="Theobald S."/>
            <person name="Frisvad J.C."/>
            <person name="Larsen T.O."/>
            <person name="Kjaerboelling I."/>
            <person name="Rothschild-Mancinelli K."/>
            <person name="Lyhne E.K."/>
            <person name="Kogle M.E."/>
            <person name="Barry K."/>
            <person name="Clum A."/>
            <person name="Na H."/>
            <person name="Ledsgaard L."/>
            <person name="Lin J."/>
            <person name="Lipzen A."/>
            <person name="Kuo A."/>
            <person name="Riley R."/>
            <person name="Mondo S."/>
            <person name="Labutti K."/>
            <person name="Haridas S."/>
            <person name="Pangalinan J."/>
            <person name="Salamov A.A."/>
            <person name="Simmons B.A."/>
            <person name="Magnuson J.K."/>
            <person name="Chen J."/>
            <person name="Drula E."/>
            <person name="Henrissat B."/>
            <person name="Wiebenga A."/>
            <person name="Lubbers R.J."/>
            <person name="Gomes A.C."/>
            <person name="Makela M.R."/>
            <person name="Stajich J."/>
            <person name="Grigoriev I.V."/>
            <person name="Mortensen U.H."/>
            <person name="De Vries R.P."/>
            <person name="Baker S.E."/>
            <person name="Andersen M.R."/>
        </authorList>
    </citation>
    <scope>NUCLEOTIDE SEQUENCE [LARGE SCALE GENOMIC DNA]</scope>
    <source>
        <strain evidence="3 4">CBS 123904</strain>
    </source>
</reference>
<sequence length="116" mass="12043">MSETSSIITEHTSTGATTTEGPQTTPITTPAPDTIDYADRPTSNESNNNMGVIVGGIIGGIGVLGLLLALIWLVGEDDSARKKVKSAISSQESTLTWSQSNLSTLKCGRSYTAAQG</sequence>
<evidence type="ECO:0000256" key="2">
    <source>
        <dbReference type="SAM" id="Phobius"/>
    </source>
</evidence>
<feature type="transmembrane region" description="Helical" evidence="2">
    <location>
        <begin position="50"/>
        <end position="75"/>
    </location>
</feature>
<evidence type="ECO:0000256" key="1">
    <source>
        <dbReference type="SAM" id="MobiDB-lite"/>
    </source>
</evidence>
<accession>A0ABR4K669</accession>
<feature type="compositionally biased region" description="Low complexity" evidence="1">
    <location>
        <begin position="1"/>
        <end position="35"/>
    </location>
</feature>
<keyword evidence="2" id="KW-0472">Membrane</keyword>
<proteinExistence type="predicted"/>
<evidence type="ECO:0000313" key="4">
    <source>
        <dbReference type="Proteomes" id="UP001610446"/>
    </source>
</evidence>
<comment type="caution">
    <text evidence="3">The sequence shown here is derived from an EMBL/GenBank/DDBJ whole genome shotgun (WGS) entry which is preliminary data.</text>
</comment>
<organism evidence="3 4">
    <name type="scientific">Aspergillus pseudoustus</name>
    <dbReference type="NCBI Taxonomy" id="1810923"/>
    <lineage>
        <taxon>Eukaryota</taxon>
        <taxon>Fungi</taxon>
        <taxon>Dikarya</taxon>
        <taxon>Ascomycota</taxon>
        <taxon>Pezizomycotina</taxon>
        <taxon>Eurotiomycetes</taxon>
        <taxon>Eurotiomycetidae</taxon>
        <taxon>Eurotiales</taxon>
        <taxon>Aspergillaceae</taxon>
        <taxon>Aspergillus</taxon>
        <taxon>Aspergillus subgen. Nidulantes</taxon>
    </lineage>
</organism>
<keyword evidence="2" id="KW-0812">Transmembrane</keyword>
<evidence type="ECO:0000313" key="3">
    <source>
        <dbReference type="EMBL" id="KAL2847809.1"/>
    </source>
</evidence>